<accession>A0A212JFV5</accession>
<name>A0A212JFV5_9PROT</name>
<reference evidence="3" key="1">
    <citation type="submission" date="2016-04" db="EMBL/GenBank/DDBJ databases">
        <authorList>
            <person name="Evans L.H."/>
            <person name="Alamgir A."/>
            <person name="Owens N."/>
            <person name="Weber N.D."/>
            <person name="Virtaneva K."/>
            <person name="Barbian K."/>
            <person name="Babar A."/>
            <person name="Rosenke K."/>
        </authorList>
    </citation>
    <scope>NUCLEOTIDE SEQUENCE</scope>
    <source>
        <strain evidence="3">86</strain>
    </source>
</reference>
<sequence length="1067" mass="111421">MAFLLVFAPVLAATLIWQVRQGPVSLARALPYAAAIVHDRTGADVAAQNAFLVWDADRRRLVIRLTQVALGTPGGVSVRLPLVDLSYTLSGLARRELLPTAVAVHRPRLVLARDAAGNVRIGIGGEDSAAAPPQPDAAGFDLRAALAPLMAPGDDHLDSVAVIDAEATVIDIPRGRHYGVPRLNARLDRTAEGLAANVDLAAAVGGVTAMFVLDARYDEAEGEVRADLDFQEVVPSLFAKEFQSLEDLSGLAVPLSGRVSARLKPRDVRAVDADDLRRADAEIEIYGGQGIVLAPRPVGLAYPVHGFRIKGGYDGAAGRASLDNLLVELPDATISGDAEAAWPAAGTTDAGGITARVAVRVTDTAIDSFERYWPPSMVSDARAWVVENLRDGRVEEARFAAELAGPDWERVDVSTFSGEAQVKGASVHYLRPMPPITDVDGKVLFGLKEVEVLPDTGRVGNLAIQPGGRVVLSGLADDIQYADIEADIDGPVREALKLVDGEPLKLLSALGTVDPNGISGKGRTHLSMRFPLLNDLKLVDMTVKATSKITEGVVKDAIPGRTLTDGVLDLAVDLDGLSIKGAGKVNGVPMTLGWDEKFSGPGVRTRYTVAGTVDAAGREALGLDFMPFQAPYITGPMRADAVATVDAKGVMTLDAKVDLAPATMTVPGFGWRKDPGEPASGRATVRFLKGRMQEIPQFSATAPAGLVVSGSAKAAPSGGLSSLTLADVRFGESRLKGGMNFPADGSIDATLEAPFLNLEPLVHDGGWHELADDTEEEKAAKAEAKAKGRKPPPPPPSTPMILNLTAERARLSEDGTMTGLAATLQRGADGKWIGTVDGNLPQGKTVVVVQRKDAARTVDLASADAGALLRATGTTGSVRGGAMKLNALLPDDGPTTGKLRIDSFSVADAPVLAQLVSVASLTGIADLLRGQGVSFWYLDAPFTKDGDTLTLADTRAAGPSFGITTAGTVNTETDALGLKGTIVPFNLVNKVITNIPVIGQILGGKDSGLFAMNYAIKGTLDEPDVSVNPLSALVPGGVQKLFTVPDAPPPVQTAPPEGAAPQQRPAN</sequence>
<dbReference type="Pfam" id="PF13116">
    <property type="entry name" value="YhdP"/>
    <property type="match status" value="1"/>
</dbReference>
<gene>
    <name evidence="3" type="ORF">KL86APRO_10996</name>
</gene>
<organism evidence="3">
    <name type="scientific">uncultured Alphaproteobacteria bacterium</name>
    <dbReference type="NCBI Taxonomy" id="91750"/>
    <lineage>
        <taxon>Bacteria</taxon>
        <taxon>Pseudomonadati</taxon>
        <taxon>Pseudomonadota</taxon>
        <taxon>Alphaproteobacteria</taxon>
        <taxon>environmental samples</taxon>
    </lineage>
</organism>
<evidence type="ECO:0000313" key="3">
    <source>
        <dbReference type="EMBL" id="SBV98319.1"/>
    </source>
</evidence>
<proteinExistence type="predicted"/>
<dbReference type="EMBL" id="FLUO01000001">
    <property type="protein sequence ID" value="SBV98319.1"/>
    <property type="molecule type" value="Genomic_DNA"/>
</dbReference>
<dbReference type="InterPro" id="IPR025263">
    <property type="entry name" value="YhdP_central"/>
</dbReference>
<feature type="region of interest" description="Disordered" evidence="1">
    <location>
        <begin position="773"/>
        <end position="799"/>
    </location>
</feature>
<evidence type="ECO:0000256" key="1">
    <source>
        <dbReference type="SAM" id="MobiDB-lite"/>
    </source>
</evidence>
<feature type="domain" description="YhdP central" evidence="2">
    <location>
        <begin position="321"/>
        <end position="774"/>
    </location>
</feature>
<protein>
    <recommendedName>
        <fullName evidence="2">YhdP central domain-containing protein</fullName>
    </recommendedName>
</protein>
<feature type="compositionally biased region" description="Basic and acidic residues" evidence="1">
    <location>
        <begin position="773"/>
        <end position="786"/>
    </location>
</feature>
<evidence type="ECO:0000259" key="2">
    <source>
        <dbReference type="Pfam" id="PF13116"/>
    </source>
</evidence>
<dbReference type="AlphaFoldDB" id="A0A212JFV5"/>
<feature type="region of interest" description="Disordered" evidence="1">
    <location>
        <begin position="1045"/>
        <end position="1067"/>
    </location>
</feature>